<dbReference type="InterPro" id="IPR001173">
    <property type="entry name" value="Glyco_trans_2-like"/>
</dbReference>
<keyword evidence="3" id="KW-1185">Reference proteome</keyword>
<comment type="caution">
    <text evidence="2">The sequence shown here is derived from an EMBL/GenBank/DDBJ whole genome shotgun (WGS) entry which is preliminary data.</text>
</comment>
<dbReference type="Proteomes" id="UP000825483">
    <property type="component" value="Unassembled WGS sequence"/>
</dbReference>
<dbReference type="SUPFAM" id="SSF53448">
    <property type="entry name" value="Nucleotide-diphospho-sugar transferases"/>
    <property type="match status" value="1"/>
</dbReference>
<dbReference type="GeneID" id="72468752"/>
<gene>
    <name evidence="2" type="ORF">PRLR5076_06990</name>
</gene>
<dbReference type="Pfam" id="PF00535">
    <property type="entry name" value="Glycos_transf_2"/>
    <property type="match status" value="1"/>
</dbReference>
<evidence type="ECO:0000313" key="2">
    <source>
        <dbReference type="EMBL" id="GJG57848.1"/>
    </source>
</evidence>
<feature type="domain" description="Glycosyltransferase 2-like" evidence="1">
    <location>
        <begin position="5"/>
        <end position="173"/>
    </location>
</feature>
<protein>
    <submittedName>
        <fullName evidence="2">Glycosyl transferase</fullName>
    </submittedName>
</protein>
<reference evidence="2" key="1">
    <citation type="journal article" date="2022" name="Int. J. Syst. Evol. Microbiol.">
        <title>Prevotella lacticifex sp. nov., isolated from the rumen of cows.</title>
        <authorList>
            <person name="Shinkai T."/>
            <person name="Ikeyama N."/>
            <person name="Kumagai M."/>
            <person name="Ohmori H."/>
            <person name="Sakamoto M."/>
            <person name="Ohkuma M."/>
            <person name="Mitsumori M."/>
        </authorList>
    </citation>
    <scope>NUCLEOTIDE SEQUENCE</scope>
    <source>
        <strain evidence="2">R5076</strain>
    </source>
</reference>
<dbReference type="AlphaFoldDB" id="A0A9R1C8A5"/>
<evidence type="ECO:0000313" key="3">
    <source>
        <dbReference type="Proteomes" id="UP000825483"/>
    </source>
</evidence>
<dbReference type="PANTHER" id="PTHR43685">
    <property type="entry name" value="GLYCOSYLTRANSFERASE"/>
    <property type="match status" value="1"/>
</dbReference>
<name>A0A9R1C8A5_9BACT</name>
<accession>A0A9R1C8A5</accession>
<proteinExistence type="predicted"/>
<dbReference type="Gene3D" id="3.90.550.10">
    <property type="entry name" value="Spore Coat Polysaccharide Biosynthesis Protein SpsA, Chain A"/>
    <property type="match status" value="1"/>
</dbReference>
<dbReference type="InterPro" id="IPR029044">
    <property type="entry name" value="Nucleotide-diphossugar_trans"/>
</dbReference>
<dbReference type="GO" id="GO:0016740">
    <property type="term" value="F:transferase activity"/>
    <property type="evidence" value="ECO:0007669"/>
    <property type="project" value="UniProtKB-KW"/>
</dbReference>
<dbReference type="EMBL" id="BPUB01000001">
    <property type="protein sequence ID" value="GJG57848.1"/>
    <property type="molecule type" value="Genomic_DNA"/>
</dbReference>
<keyword evidence="2" id="KW-0808">Transferase</keyword>
<organism evidence="2 3">
    <name type="scientific">Prevotella lacticifex</name>
    <dbReference type="NCBI Taxonomy" id="2854755"/>
    <lineage>
        <taxon>Bacteria</taxon>
        <taxon>Pseudomonadati</taxon>
        <taxon>Bacteroidota</taxon>
        <taxon>Bacteroidia</taxon>
        <taxon>Bacteroidales</taxon>
        <taxon>Prevotellaceae</taxon>
        <taxon>Prevotella</taxon>
    </lineage>
</organism>
<sequence>MNGLSILIPTYNDECRQLVGDLLTQCEELKRVSKGFCFEIIVADDGSTDRSVLATNSTIGILPNCRFVRRIKNCGRAQIRNFLAGEAAYDSLLFIDSDMTVVRRDFIAAYVDAWNPTHIIYGGYEVPAKDGMDDNLRYRYERSCREAHTAQRRREHPYSDFHTSNFMIPRSIFLAHPLDINFRQYGYEDVVYGEQMRRDGIVIDHIDNPIGFCTFEDNASFVSKTEEGLSTLCRFREQLEGYSRLMAVVEKLERWHMKGILRTFLQWFLSSFRNNLTGSHPNLTVFNLYKLGYLLKIMR</sequence>
<dbReference type="InterPro" id="IPR050834">
    <property type="entry name" value="Glycosyltransf_2"/>
</dbReference>
<evidence type="ECO:0000259" key="1">
    <source>
        <dbReference type="Pfam" id="PF00535"/>
    </source>
</evidence>
<dbReference type="PANTHER" id="PTHR43685:SF3">
    <property type="entry name" value="SLR2126 PROTEIN"/>
    <property type="match status" value="1"/>
</dbReference>
<dbReference type="RefSeq" id="WP_223930063.1">
    <property type="nucleotide sequence ID" value="NZ_BPTU01000004.1"/>
</dbReference>